<sequence>MGFHRVAVAVAVAGTLALAAVLAPSAGSAPAYQNRQQVRDHIDELRKYVWKGVTDSREVPRADYAIIKDRGDYLLAQLKKQVTALSAAKGAAEVDAVGTTVDRIQTLSNRFVATAGWVRRALTNMNTAAAQGQTALTNALRSRTTSSDVYTRKQTAWAAAGTWAMQDRNSALKAIPTGAIAPARTFPAQAAKASAGSTVATATGLIGIPGGCALPTADVATWVGDAATPGLRAWTGPTSLAAYNARVATALSSDPTGELAVAHNRLLWGVNNAHLVNSHPTDANEAMNTVGRLGYQALADTDSQKRTDAKAALVRIAGELLATGPDEVGGPGIFFGSFYMWVAASALNWAQPGGIRNSEFSELLWVRWMGPYACKLARGDSMVRGANNIAVVTTTAVALTALIDASSRPQVAAALVKKAITADLPGLRLLAADGGTPEGPAYWNLQSVPVAGLLSTWDQIFGANGPVNLPNFTKTAKFAFQVPDVINDITPTFSDAKKQGKSLRSTLPAWIASQNPTAEAVALAKEAATSIGIQQLWWPTASPAAPTLGSATFATSGITVLRGTSSTAWVTAGTPIGLHEHLQAGGVSFIRDGVQWGIDPGAGDYNQPGYFDGLTPEGRRWKYFNPGVEAHSTLSTVPKATNPGQIVGGVTPMTLNGSTVNVNLKPALMGVASANRCVSLAANGTLRITDTLKNSAALIWRWVTPAAATKLNAHAVRLTQGQSSVTIDFSRLPAGAVVSVTSADGKDSDGRTLQIVQVTLPAKAAITLVATIS</sequence>
<evidence type="ECO:0000313" key="1">
    <source>
        <dbReference type="EMBL" id="CAB4925663.1"/>
    </source>
</evidence>
<name>A0A6J7I4A0_9ZZZZ</name>
<organism evidence="1">
    <name type="scientific">freshwater metagenome</name>
    <dbReference type="NCBI Taxonomy" id="449393"/>
    <lineage>
        <taxon>unclassified sequences</taxon>
        <taxon>metagenomes</taxon>
        <taxon>ecological metagenomes</taxon>
    </lineage>
</organism>
<reference evidence="1" key="1">
    <citation type="submission" date="2020-05" db="EMBL/GenBank/DDBJ databases">
        <authorList>
            <person name="Chiriac C."/>
            <person name="Salcher M."/>
            <person name="Ghai R."/>
            <person name="Kavagutti S V."/>
        </authorList>
    </citation>
    <scope>NUCLEOTIDE SEQUENCE</scope>
</reference>
<accession>A0A6J7I4A0</accession>
<dbReference type="Gene3D" id="2.70.98.70">
    <property type="match status" value="1"/>
</dbReference>
<protein>
    <submittedName>
        <fullName evidence="1">Unannotated protein</fullName>
    </submittedName>
</protein>
<dbReference type="AlphaFoldDB" id="A0A6J7I4A0"/>
<dbReference type="EMBL" id="CAFBMR010000095">
    <property type="protein sequence ID" value="CAB4925663.1"/>
    <property type="molecule type" value="Genomic_DNA"/>
</dbReference>
<dbReference type="PANTHER" id="PTHR38045">
    <property type="entry name" value="CHROMOSOME 1, WHOLE GENOME SHOTGUN SEQUENCE"/>
    <property type="match status" value="1"/>
</dbReference>
<dbReference type="Gene3D" id="1.50.10.100">
    <property type="entry name" value="Chondroitin AC/alginate lyase"/>
    <property type="match status" value="1"/>
</dbReference>
<proteinExistence type="predicted"/>
<dbReference type="PANTHER" id="PTHR38045:SF1">
    <property type="entry name" value="HEPARINASE II_III-LIKE PROTEIN"/>
    <property type="match status" value="1"/>
</dbReference>
<gene>
    <name evidence="1" type="ORF">UFOPK3610_01662</name>
</gene>
<dbReference type="InterPro" id="IPR008929">
    <property type="entry name" value="Chondroitin_lyas"/>
</dbReference>